<dbReference type="AlphaFoldDB" id="A0A8K0HD23"/>
<dbReference type="EMBL" id="VOIH02000003">
    <property type="protein sequence ID" value="KAF3450085.1"/>
    <property type="molecule type" value="Genomic_DNA"/>
</dbReference>
<organism evidence="2 3">
    <name type="scientific">Rhamnella rubrinervis</name>
    <dbReference type="NCBI Taxonomy" id="2594499"/>
    <lineage>
        <taxon>Eukaryota</taxon>
        <taxon>Viridiplantae</taxon>
        <taxon>Streptophyta</taxon>
        <taxon>Embryophyta</taxon>
        <taxon>Tracheophyta</taxon>
        <taxon>Spermatophyta</taxon>
        <taxon>Magnoliopsida</taxon>
        <taxon>eudicotyledons</taxon>
        <taxon>Gunneridae</taxon>
        <taxon>Pentapetalae</taxon>
        <taxon>rosids</taxon>
        <taxon>fabids</taxon>
        <taxon>Rosales</taxon>
        <taxon>Rhamnaceae</taxon>
        <taxon>rhamnoid group</taxon>
        <taxon>Rhamneae</taxon>
        <taxon>Rhamnella</taxon>
    </lineage>
</organism>
<sequence length="332" mass="37922">MAKSMRSKREKRLRAIRREIIEPLYEKKDVAKLAAQEAALAAPKLPVKPTPGTTSAMEVTSINTSVAETDNLDVEMADGNQSVGFLKLVGGVGKKSKRQFKVGKRRRHGKGKSKGKVMPLISCTLFGVSPLVIWKWKFGFSVLLKVFNQKMRATEKRLPCKWTDQLPSEADSQMEFFQFYPTDSSDLKRSRKTNFEEWCEKVCSSRHRKFLTFAALQSFWEFYQLDDSWTDSIFLILRDSICYRAPIGFVPSKIKANQHCQISKRRTKLPFNVVVPGENNRNELRDPIDAGTLPDKLLFVVSNTPKDGKYIQFFWEFSGPVIVLQSKISKPL</sequence>
<evidence type="ECO:0000256" key="1">
    <source>
        <dbReference type="SAM" id="Phobius"/>
    </source>
</evidence>
<feature type="transmembrane region" description="Helical" evidence="1">
    <location>
        <begin position="117"/>
        <end position="136"/>
    </location>
</feature>
<accession>A0A8K0HD23</accession>
<protein>
    <submittedName>
        <fullName evidence="2">Uncharacterized protein</fullName>
    </submittedName>
</protein>
<dbReference type="PANTHER" id="PTHR36320:SF1">
    <property type="entry name" value="OS04G0611300 PROTEIN"/>
    <property type="match status" value="1"/>
</dbReference>
<evidence type="ECO:0000313" key="3">
    <source>
        <dbReference type="Proteomes" id="UP000796880"/>
    </source>
</evidence>
<comment type="caution">
    <text evidence="2">The sequence shown here is derived from an EMBL/GenBank/DDBJ whole genome shotgun (WGS) entry which is preliminary data.</text>
</comment>
<keyword evidence="1" id="KW-0472">Membrane</keyword>
<evidence type="ECO:0000313" key="2">
    <source>
        <dbReference type="EMBL" id="KAF3450085.1"/>
    </source>
</evidence>
<dbReference type="OrthoDB" id="1922182at2759"/>
<keyword evidence="1" id="KW-0812">Transmembrane</keyword>
<name>A0A8K0HD23_9ROSA</name>
<gene>
    <name evidence="2" type="ORF">FNV43_RR06165</name>
</gene>
<reference evidence="2" key="1">
    <citation type="submission" date="2020-03" db="EMBL/GenBank/DDBJ databases">
        <title>A high-quality chromosome-level genome assembly of a woody plant with both climbing and erect habits, Rhamnella rubrinervis.</title>
        <authorList>
            <person name="Lu Z."/>
            <person name="Yang Y."/>
            <person name="Zhu X."/>
            <person name="Sun Y."/>
        </authorList>
    </citation>
    <scope>NUCLEOTIDE SEQUENCE</scope>
    <source>
        <strain evidence="2">BYM</strain>
        <tissue evidence="2">Leaf</tissue>
    </source>
</reference>
<keyword evidence="1" id="KW-1133">Transmembrane helix</keyword>
<dbReference type="Proteomes" id="UP000796880">
    <property type="component" value="Unassembled WGS sequence"/>
</dbReference>
<keyword evidence="3" id="KW-1185">Reference proteome</keyword>
<dbReference type="PANTHER" id="PTHR36320">
    <property type="entry name" value="OS04G0611300 PROTEIN"/>
    <property type="match status" value="1"/>
</dbReference>
<proteinExistence type="predicted"/>